<keyword evidence="4" id="KW-1185">Reference proteome</keyword>
<dbReference type="Proteomes" id="UP000007721">
    <property type="component" value="Chromosome"/>
</dbReference>
<dbReference type="Gene3D" id="3.40.50.1820">
    <property type="entry name" value="alpha/beta hydrolase"/>
    <property type="match status" value="1"/>
</dbReference>
<dbReference type="InterPro" id="IPR050471">
    <property type="entry name" value="AB_hydrolase"/>
</dbReference>
<dbReference type="OrthoDB" id="5338718at2"/>
<dbReference type="InterPro" id="IPR000639">
    <property type="entry name" value="Epox_hydrolase-like"/>
</dbReference>
<dbReference type="InterPro" id="IPR029058">
    <property type="entry name" value="AB_hydrolase_fold"/>
</dbReference>
<keyword evidence="3" id="KW-0560">Oxidoreductase</keyword>
<dbReference type="PANTHER" id="PTHR43433:SF4">
    <property type="entry name" value="NON-HEME CHLOROPEROXIDASE-RELATED"/>
    <property type="match status" value="1"/>
</dbReference>
<dbReference type="GO" id="GO:0004601">
    <property type="term" value="F:peroxidase activity"/>
    <property type="evidence" value="ECO:0007669"/>
    <property type="project" value="UniProtKB-KW"/>
</dbReference>
<evidence type="ECO:0000259" key="2">
    <source>
        <dbReference type="Pfam" id="PF00561"/>
    </source>
</evidence>
<evidence type="ECO:0000256" key="1">
    <source>
        <dbReference type="ARBA" id="ARBA00038128"/>
    </source>
</evidence>
<evidence type="ECO:0000313" key="4">
    <source>
        <dbReference type="Proteomes" id="UP000007721"/>
    </source>
</evidence>
<dbReference type="AlphaFoldDB" id="B9M3S1"/>
<comment type="similarity">
    <text evidence="1">Belongs to the AB hydrolase superfamily. Bacterial non-heme haloperoxidase / perhydrolase family.</text>
</comment>
<sequence>MNYINVGKENSCNIDLYYEDHGAGKPVVLIHGWPLSGASWEKQVPALIDAGYRVITYDRRGFGNSSKPLSGYDYNTLAEDLHKLMSKLDLRDAILVGFSMGGGEVARYLGVHRSERVSKAVFMAAITPFLLKTADNPEGVDGQVFDGIKQAIVADRPALLSGFLEKFYNLDELRGERISDEAVRLSWNIAAQASPQGTLDCVSAWLTDFREDLKRIDIPTLVIHGDADRTLPLAATGERISQFVRGSRLVKVAGGPHGLNWTHAEAVNRALLEFLGQGR</sequence>
<dbReference type="SUPFAM" id="SSF53474">
    <property type="entry name" value="alpha/beta-Hydrolases"/>
    <property type="match status" value="1"/>
</dbReference>
<dbReference type="PRINTS" id="PR00111">
    <property type="entry name" value="ABHYDROLASE"/>
</dbReference>
<feature type="domain" description="AB hydrolase-1" evidence="2">
    <location>
        <begin position="25"/>
        <end position="264"/>
    </location>
</feature>
<dbReference type="InterPro" id="IPR000073">
    <property type="entry name" value="AB_hydrolase_1"/>
</dbReference>
<evidence type="ECO:0000313" key="3">
    <source>
        <dbReference type="EMBL" id="ACM19564.1"/>
    </source>
</evidence>
<dbReference type="eggNOG" id="COG2267">
    <property type="taxonomic scope" value="Bacteria"/>
</dbReference>
<gene>
    <name evidence="3" type="ordered locus">Geob_1204</name>
</gene>
<reference evidence="3 4" key="1">
    <citation type="submission" date="2009-01" db="EMBL/GenBank/DDBJ databases">
        <title>Complete sequence of Geobacter sp. FRC-32.</title>
        <authorList>
            <consortium name="US DOE Joint Genome Institute"/>
            <person name="Lucas S."/>
            <person name="Copeland A."/>
            <person name="Lapidus A."/>
            <person name="Glavina del Rio T."/>
            <person name="Dalin E."/>
            <person name="Tice H."/>
            <person name="Bruce D."/>
            <person name="Goodwin L."/>
            <person name="Pitluck S."/>
            <person name="Saunders E."/>
            <person name="Brettin T."/>
            <person name="Detter J.C."/>
            <person name="Han C."/>
            <person name="Larimer F."/>
            <person name="Land M."/>
            <person name="Hauser L."/>
            <person name="Kyrpides N."/>
            <person name="Ovchinnikova G."/>
            <person name="Kostka J."/>
            <person name="Richardson P."/>
        </authorList>
    </citation>
    <scope>NUCLEOTIDE SEQUENCE [LARGE SCALE GENOMIC DNA]</scope>
    <source>
        <strain evidence="4">DSM 22248 / JCM 15807 / FRC-32</strain>
    </source>
</reference>
<dbReference type="Pfam" id="PF00561">
    <property type="entry name" value="Abhydrolase_1"/>
    <property type="match status" value="1"/>
</dbReference>
<dbReference type="EMBL" id="CP001390">
    <property type="protein sequence ID" value="ACM19564.1"/>
    <property type="molecule type" value="Genomic_DNA"/>
</dbReference>
<keyword evidence="3" id="KW-0575">Peroxidase</keyword>
<dbReference type="PANTHER" id="PTHR43433">
    <property type="entry name" value="HYDROLASE, ALPHA/BETA FOLD FAMILY PROTEIN"/>
    <property type="match status" value="1"/>
</dbReference>
<proteinExistence type="inferred from homology"/>
<dbReference type="FunFam" id="3.40.50.1820:FF:000205">
    <property type="entry name" value="Non-haem bromoperoxidase BPO-A2"/>
    <property type="match status" value="1"/>
</dbReference>
<accession>B9M3S1</accession>
<dbReference type="STRING" id="316067.Geob_1204"/>
<organism evidence="3 4">
    <name type="scientific">Geotalea daltonii (strain DSM 22248 / JCM 15807 / FRC-32)</name>
    <name type="common">Geobacter daltonii</name>
    <dbReference type="NCBI Taxonomy" id="316067"/>
    <lineage>
        <taxon>Bacteria</taxon>
        <taxon>Pseudomonadati</taxon>
        <taxon>Thermodesulfobacteriota</taxon>
        <taxon>Desulfuromonadia</taxon>
        <taxon>Geobacterales</taxon>
        <taxon>Geobacteraceae</taxon>
        <taxon>Geotalea</taxon>
    </lineage>
</organism>
<dbReference type="ESTHER" id="geosf-b9m3s1">
    <property type="family name" value="Haloperoxidase"/>
</dbReference>
<dbReference type="RefSeq" id="WP_012646293.1">
    <property type="nucleotide sequence ID" value="NC_011979.1"/>
</dbReference>
<dbReference type="KEGG" id="geo:Geob_1204"/>
<name>B9M3S1_GEODF</name>
<protein>
    <submittedName>
        <fullName evidence="3">Chloroperoxidase/bromoperoxidase, non-heme-type</fullName>
    </submittedName>
</protein>
<dbReference type="PRINTS" id="PR00412">
    <property type="entry name" value="EPOXHYDRLASE"/>
</dbReference>
<dbReference type="HOGENOM" id="CLU_020336_12_3_7"/>